<dbReference type="InterPro" id="IPR044492">
    <property type="entry name" value="P_typ_ATPase_HD_dom"/>
</dbReference>
<dbReference type="Gene3D" id="3.40.50.1000">
    <property type="entry name" value="HAD superfamily/HAD-like"/>
    <property type="match status" value="1"/>
</dbReference>
<keyword evidence="6 17" id="KW-0479">Metal-binding</keyword>
<dbReference type="GO" id="GO:0005886">
    <property type="term" value="C:plasma membrane"/>
    <property type="evidence" value="ECO:0007669"/>
    <property type="project" value="TreeGrafter"/>
</dbReference>
<dbReference type="FunFam" id="3.40.50.1000:FF:000001">
    <property type="entry name" value="Phospholipid-transporting ATPase IC"/>
    <property type="match status" value="1"/>
</dbReference>
<dbReference type="GO" id="GO:0005524">
    <property type="term" value="F:ATP binding"/>
    <property type="evidence" value="ECO:0007669"/>
    <property type="project" value="UniProtKB-UniRule"/>
</dbReference>
<feature type="transmembrane region" description="Helical" evidence="18">
    <location>
        <begin position="1281"/>
        <end position="1302"/>
    </location>
</feature>
<keyword evidence="10 18" id="KW-1278">Translocase</keyword>
<dbReference type="InterPro" id="IPR032631">
    <property type="entry name" value="P-type_ATPase_N"/>
</dbReference>
<dbReference type="Pfam" id="PF00122">
    <property type="entry name" value="E1-E2_ATPase"/>
    <property type="match status" value="1"/>
</dbReference>
<feature type="region of interest" description="Disordered" evidence="19">
    <location>
        <begin position="1639"/>
        <end position="1691"/>
    </location>
</feature>
<evidence type="ECO:0000256" key="18">
    <source>
        <dbReference type="RuleBase" id="RU362033"/>
    </source>
</evidence>
<dbReference type="SUPFAM" id="SSF81665">
    <property type="entry name" value="Calcium ATPase, transmembrane domain M"/>
    <property type="match status" value="1"/>
</dbReference>
<evidence type="ECO:0000259" key="20">
    <source>
        <dbReference type="Pfam" id="PF00122"/>
    </source>
</evidence>
<evidence type="ECO:0000256" key="19">
    <source>
        <dbReference type="SAM" id="MobiDB-lite"/>
    </source>
</evidence>
<feature type="binding site" evidence="16">
    <location>
        <position position="724"/>
    </location>
    <ligand>
        <name>ATP</name>
        <dbReference type="ChEBI" id="CHEBI:30616"/>
    </ligand>
</feature>
<feature type="compositionally biased region" description="Low complexity" evidence="19">
    <location>
        <begin position="1"/>
        <end position="15"/>
    </location>
</feature>
<dbReference type="GO" id="GO:0045332">
    <property type="term" value="P:phospholipid translocation"/>
    <property type="evidence" value="ECO:0007669"/>
    <property type="project" value="TreeGrafter"/>
</dbReference>
<evidence type="ECO:0000256" key="6">
    <source>
        <dbReference type="ARBA" id="ARBA00022723"/>
    </source>
</evidence>
<keyword evidence="12 18" id="KW-0472">Membrane</keyword>
<feature type="binding site" evidence="16">
    <location>
        <position position="725"/>
    </location>
    <ligand>
        <name>ATP</name>
        <dbReference type="ChEBI" id="CHEBI:30616"/>
    </ligand>
</feature>
<comment type="similarity">
    <text evidence="2 18">Belongs to the cation transport ATPase (P-type) (TC 3.A.3) family. Type IV subfamily.</text>
</comment>
<comment type="caution">
    <text evidence="23">The sequence shown here is derived from an EMBL/GenBank/DDBJ whole genome shotgun (WGS) entry which is preliminary data.</text>
</comment>
<feature type="binding site" evidence="16">
    <location>
        <position position="1172"/>
    </location>
    <ligand>
        <name>ATP</name>
        <dbReference type="ChEBI" id="CHEBI:30616"/>
    </ligand>
</feature>
<feature type="compositionally biased region" description="Polar residues" evidence="19">
    <location>
        <begin position="1647"/>
        <end position="1657"/>
    </location>
</feature>
<feature type="binding site" evidence="16">
    <location>
        <position position="1196"/>
    </location>
    <ligand>
        <name>ATP</name>
        <dbReference type="ChEBI" id="CHEBI:30616"/>
    </ligand>
</feature>
<feature type="domain" description="P-type ATPase A" evidence="20">
    <location>
        <begin position="432"/>
        <end position="483"/>
    </location>
</feature>
<evidence type="ECO:0000256" key="2">
    <source>
        <dbReference type="ARBA" id="ARBA00008109"/>
    </source>
</evidence>
<evidence type="ECO:0000313" key="23">
    <source>
        <dbReference type="EMBL" id="KAG0144851.1"/>
    </source>
</evidence>
<dbReference type="SFLD" id="SFLDF00027">
    <property type="entry name" value="p-type_atpase"/>
    <property type="match status" value="1"/>
</dbReference>
<evidence type="ECO:0000256" key="3">
    <source>
        <dbReference type="ARBA" id="ARBA00022448"/>
    </source>
</evidence>
<dbReference type="PROSITE" id="PS00154">
    <property type="entry name" value="ATPASE_E1_E2"/>
    <property type="match status" value="1"/>
</dbReference>
<dbReference type="EC" id="7.6.2.1" evidence="18"/>
<feature type="compositionally biased region" description="Basic residues" evidence="19">
    <location>
        <begin position="177"/>
        <end position="188"/>
    </location>
</feature>
<dbReference type="GO" id="GO:0140326">
    <property type="term" value="F:ATPase-coupled intramembrane lipid transporter activity"/>
    <property type="evidence" value="ECO:0007669"/>
    <property type="project" value="UniProtKB-EC"/>
</dbReference>
<dbReference type="NCBIfam" id="TIGR01494">
    <property type="entry name" value="ATPase_P-type"/>
    <property type="match status" value="1"/>
</dbReference>
<feature type="active site" description="4-aspartylphosphate intermediate" evidence="15">
    <location>
        <position position="724"/>
    </location>
</feature>
<feature type="compositionally biased region" description="Basic residues" evidence="19">
    <location>
        <begin position="108"/>
        <end position="117"/>
    </location>
</feature>
<feature type="region of interest" description="Disordered" evidence="19">
    <location>
        <begin position="64"/>
        <end position="190"/>
    </location>
</feature>
<feature type="compositionally biased region" description="Polar residues" evidence="19">
    <location>
        <begin position="1618"/>
        <end position="1627"/>
    </location>
</feature>
<feature type="transmembrane region" description="Helical" evidence="18">
    <location>
        <begin position="1253"/>
        <end position="1269"/>
    </location>
</feature>
<feature type="binding site" evidence="17">
    <location>
        <position position="1192"/>
    </location>
    <ligand>
        <name>Mg(2+)</name>
        <dbReference type="ChEBI" id="CHEBI:18420"/>
    </ligand>
</feature>
<dbReference type="Pfam" id="PF16209">
    <property type="entry name" value="PhoLip_ATPase_N"/>
    <property type="match status" value="1"/>
</dbReference>
<evidence type="ECO:0000256" key="7">
    <source>
        <dbReference type="ARBA" id="ARBA00022741"/>
    </source>
</evidence>
<feature type="binding site" evidence="16">
    <location>
        <position position="1039"/>
    </location>
    <ligand>
        <name>ATP</name>
        <dbReference type="ChEBI" id="CHEBI:30616"/>
    </ligand>
</feature>
<feature type="transmembrane region" description="Helical" evidence="18">
    <location>
        <begin position="1367"/>
        <end position="1388"/>
    </location>
</feature>
<dbReference type="InterPro" id="IPR059000">
    <property type="entry name" value="ATPase_P-type_domA"/>
</dbReference>
<feature type="binding site" evidence="16">
    <location>
        <position position="1166"/>
    </location>
    <ligand>
        <name>ATP</name>
        <dbReference type="ChEBI" id="CHEBI:30616"/>
    </ligand>
</feature>
<dbReference type="SFLD" id="SFLDG00002">
    <property type="entry name" value="C1.7:_P-type_atpase_like"/>
    <property type="match status" value="1"/>
</dbReference>
<name>A0A9P6NDQ3_9BASI</name>
<proteinExistence type="inferred from homology"/>
<dbReference type="InterPro" id="IPR036412">
    <property type="entry name" value="HAD-like_sf"/>
</dbReference>
<keyword evidence="9 17" id="KW-0460">Magnesium</keyword>
<evidence type="ECO:0000256" key="5">
    <source>
        <dbReference type="ARBA" id="ARBA00022692"/>
    </source>
</evidence>
<feature type="binding site" evidence="16">
    <location>
        <position position="956"/>
    </location>
    <ligand>
        <name>ATP</name>
        <dbReference type="ChEBI" id="CHEBI:30616"/>
    </ligand>
</feature>
<dbReference type="InterPro" id="IPR006539">
    <property type="entry name" value="P-type_ATPase_IV"/>
</dbReference>
<keyword evidence="3" id="KW-0813">Transport</keyword>
<dbReference type="GO" id="GO:0012505">
    <property type="term" value="C:endomembrane system"/>
    <property type="evidence" value="ECO:0007669"/>
    <property type="project" value="UniProtKB-SubCell"/>
</dbReference>
<dbReference type="SUPFAM" id="SSF56784">
    <property type="entry name" value="HAD-like"/>
    <property type="match status" value="1"/>
</dbReference>
<comment type="subcellular location">
    <subcellularLocation>
        <location evidence="1">Endomembrane system</location>
        <topology evidence="1">Multi-pass membrane protein</topology>
    </subcellularLocation>
    <subcellularLocation>
        <location evidence="18">Membrane</location>
        <topology evidence="18">Multi-pass membrane protein</topology>
    </subcellularLocation>
</comment>
<dbReference type="EMBL" id="MU167287">
    <property type="protein sequence ID" value="KAG0144851.1"/>
    <property type="molecule type" value="Genomic_DNA"/>
</dbReference>
<evidence type="ECO:0000256" key="14">
    <source>
        <dbReference type="ARBA" id="ARBA00049128"/>
    </source>
</evidence>
<feature type="binding site" evidence="16">
    <location>
        <position position="1195"/>
    </location>
    <ligand>
        <name>ATP</name>
        <dbReference type="ChEBI" id="CHEBI:30616"/>
    </ligand>
</feature>
<keyword evidence="24" id="KW-1185">Reference proteome</keyword>
<feature type="domain" description="P-type ATPase N-terminal" evidence="21">
    <location>
        <begin position="215"/>
        <end position="266"/>
    </location>
</feature>
<feature type="binding site" evidence="16">
    <location>
        <position position="1038"/>
    </location>
    <ligand>
        <name>ATP</name>
        <dbReference type="ChEBI" id="CHEBI:30616"/>
    </ligand>
</feature>
<evidence type="ECO:0000256" key="12">
    <source>
        <dbReference type="ARBA" id="ARBA00023136"/>
    </source>
</evidence>
<evidence type="ECO:0000256" key="16">
    <source>
        <dbReference type="PIRSR" id="PIRSR606539-2"/>
    </source>
</evidence>
<dbReference type="PRINTS" id="PR00119">
    <property type="entry name" value="CATATPASE"/>
</dbReference>
<keyword evidence="8 16" id="KW-0067">ATP-binding</keyword>
<feature type="domain" description="P-type ATPase C-terminal" evidence="22">
    <location>
        <begin position="1219"/>
        <end position="1466"/>
    </location>
</feature>
<feature type="binding site" evidence="16">
    <location>
        <position position="857"/>
    </location>
    <ligand>
        <name>ATP</name>
        <dbReference type="ChEBI" id="CHEBI:30616"/>
    </ligand>
</feature>
<feature type="transmembrane region" description="Helical" evidence="18">
    <location>
        <begin position="1428"/>
        <end position="1451"/>
    </location>
</feature>
<evidence type="ECO:0000259" key="22">
    <source>
        <dbReference type="Pfam" id="PF16212"/>
    </source>
</evidence>
<keyword evidence="11 18" id="KW-1133">Transmembrane helix</keyword>
<keyword evidence="7 16" id="KW-0547">Nucleotide-binding</keyword>
<organism evidence="23 24">
    <name type="scientific">Cronartium quercuum f. sp. fusiforme G11</name>
    <dbReference type="NCBI Taxonomy" id="708437"/>
    <lineage>
        <taxon>Eukaryota</taxon>
        <taxon>Fungi</taxon>
        <taxon>Dikarya</taxon>
        <taxon>Basidiomycota</taxon>
        <taxon>Pucciniomycotina</taxon>
        <taxon>Pucciniomycetes</taxon>
        <taxon>Pucciniales</taxon>
        <taxon>Coleosporiaceae</taxon>
        <taxon>Cronartium</taxon>
    </lineage>
</organism>
<dbReference type="InterPro" id="IPR032630">
    <property type="entry name" value="P_typ_ATPase_c"/>
</dbReference>
<feature type="transmembrane region" description="Helical" evidence="18">
    <location>
        <begin position="1395"/>
        <end position="1416"/>
    </location>
</feature>
<comment type="catalytic activity">
    <reaction evidence="13 18">
        <text>ATP + H2O + phospholipidSide 1 = ADP + phosphate + phospholipidSide 2.</text>
        <dbReference type="EC" id="7.6.2.1"/>
    </reaction>
</comment>
<evidence type="ECO:0000256" key="11">
    <source>
        <dbReference type="ARBA" id="ARBA00022989"/>
    </source>
</evidence>
<dbReference type="InterPro" id="IPR023299">
    <property type="entry name" value="ATPase_P-typ_cyto_dom_N"/>
</dbReference>
<feature type="region of interest" description="Disordered" evidence="19">
    <location>
        <begin position="1509"/>
        <end position="1548"/>
    </location>
</feature>
<feature type="binding site" evidence="17">
    <location>
        <position position="1196"/>
    </location>
    <ligand>
        <name>Mg(2+)</name>
        <dbReference type="ChEBI" id="CHEBI:18420"/>
    </ligand>
</feature>
<evidence type="ECO:0000256" key="15">
    <source>
        <dbReference type="PIRSR" id="PIRSR606539-1"/>
    </source>
</evidence>
<dbReference type="NCBIfam" id="TIGR01652">
    <property type="entry name" value="ATPase-Plipid"/>
    <property type="match status" value="1"/>
</dbReference>
<feature type="binding site" evidence="16">
    <location>
        <position position="726"/>
    </location>
    <ligand>
        <name>ATP</name>
        <dbReference type="ChEBI" id="CHEBI:30616"/>
    </ligand>
</feature>
<feature type="transmembrane region" description="Helical" evidence="18">
    <location>
        <begin position="607"/>
        <end position="626"/>
    </location>
</feature>
<evidence type="ECO:0000259" key="21">
    <source>
        <dbReference type="Pfam" id="PF16209"/>
    </source>
</evidence>
<keyword evidence="4" id="KW-0597">Phosphoprotein</keyword>
<reference evidence="23" key="1">
    <citation type="submission" date="2013-11" db="EMBL/GenBank/DDBJ databases">
        <title>Genome sequence of the fusiform rust pathogen reveals effectors for host alternation and coevolution with pine.</title>
        <authorList>
            <consortium name="DOE Joint Genome Institute"/>
            <person name="Smith K."/>
            <person name="Pendleton A."/>
            <person name="Kubisiak T."/>
            <person name="Anderson C."/>
            <person name="Salamov A."/>
            <person name="Aerts A."/>
            <person name="Riley R."/>
            <person name="Clum A."/>
            <person name="Lindquist E."/>
            <person name="Ence D."/>
            <person name="Campbell M."/>
            <person name="Kronenberg Z."/>
            <person name="Feau N."/>
            <person name="Dhillon B."/>
            <person name="Hamelin R."/>
            <person name="Burleigh J."/>
            <person name="Smith J."/>
            <person name="Yandell M."/>
            <person name="Nelson C."/>
            <person name="Grigoriev I."/>
            <person name="Davis J."/>
        </authorList>
    </citation>
    <scope>NUCLEOTIDE SEQUENCE</scope>
    <source>
        <strain evidence="23">G11</strain>
    </source>
</reference>
<feature type="binding site" evidence="17">
    <location>
        <position position="726"/>
    </location>
    <ligand>
        <name>Mg(2+)</name>
        <dbReference type="ChEBI" id="CHEBI:18420"/>
    </ligand>
</feature>
<dbReference type="GO" id="GO:0016887">
    <property type="term" value="F:ATP hydrolysis activity"/>
    <property type="evidence" value="ECO:0007669"/>
    <property type="project" value="InterPro"/>
</dbReference>
<evidence type="ECO:0000256" key="13">
    <source>
        <dbReference type="ARBA" id="ARBA00034036"/>
    </source>
</evidence>
<evidence type="ECO:0000256" key="17">
    <source>
        <dbReference type="PIRSR" id="PIRSR606539-3"/>
    </source>
</evidence>
<dbReference type="SUPFAM" id="SSF81653">
    <property type="entry name" value="Calcium ATPase, transduction domain A"/>
    <property type="match status" value="1"/>
</dbReference>
<sequence length="1691" mass="189759">MSQSSPTPGPSTSTSNQNHPPLPSYRPKSTIYPPTQPAPLFLDEEEEDLFDEAGRYIDSALLSVTDPDHRLRLTRSATETIHEAISEDDRRRKAKKLRLKSSQNGSTHSKRFSRRSRPNTANSINLHSLPNRKPSSFITQEYKLPPPLPIAPEPEDEHTQNLKELEDSPAADLQRKNQPKSKQNKHHPISGNRRSVYVNLVLPTGQTDRNGDPLAKYVRNKVRTTKYTIISFLPKNLFEQFRNVANIYFLILVIFQVFPIFGAATPQVAMLPLLFILTVTGLKDSFEDYRRYMLDNSVNNSPCTRLGDWRNVNVPLSGGGNWWDNLYWPWENSLINHHQIEIDSIGQTKKISKGVRKLREREKGTFNTDFLKANTPIEEVDEDQNEHVVVGSRAVVDAALEMNLPRVSSQTKRRRTSSELIDYATPTPGTAKWERTLWKKLEVGDVVLLREDEAIPADIVVLSTSDEDGQCFVETKNLDGETNLKPRRSVKSTQAILNEEDLEHSHFLIDSEAPNANLYAYNATLRYWTKDEREGTEHPVTEGRKLEKGSEKSEVIGINELLLRGCTLRNTQWVMGLVVFTGRDTKIMLNQGDTPSKKAKISHETNYAVIINFLILLILCTINAIGDGVYSARTSTSAYYYEKNANISSIATLDALVTFGAALILFQSIVPISLVITLEFVRTIQALTIFRDIEMYYEPLNCPAEPKSWNLSDDLGQIEYIFSDKTGTLTQNVMEFQRCSISGIAYGEGVTEAMRGAAKRGKGGDSSALDDPALVASHLSESKSKMIELMRKIFKHQYLNEEALTLISPHMIEDLVRADQIHRERMKAFWTAIALCHDVIASRSNGTIEYKAESPDEAALVAAARDVGFVFVRKIGDRLELEVMGQRERYTLLKIIAFNSSRKRMSAIVRCPDGLIRLITKGADSIIMSRLKSDHDQDLKAAANRDLEAFATAGLRTLLIGTRVVEEEEFQSFEIEYKRASETAGKEREEAIEKVADTFERGLEILGATALEDKLQEGVPEAIEKLHEAGIKLWILTGDKLQTAIEIGYSCNLLKNTMEIMIISSDTEQGARSQIEQGLEKLMAATDESDSKLSQSSDSPPRSSNEMGKDSSGKLSSDGTSLRRKRPVDGYAVVIDGDTLRYALDGSLKANFLALTVQCETVVCCRVSPAQKALTVKLVKEGKNAMTLAIGDGANDVAMIQEAHIGVGIAGLEGAQASMSADYALGQFRFLTRLLLVHGRWCYIRIADMHANFFFKNIIWTLALFWYQIYCSFNGSYLFEYTFIMLYNLVFTSLPVGLMGAFEQDLSANASMAFPALYKRGIAGLQYTRWKFWLYMLDGTYQSAVSFWIPYFVYFSSPTVSVTGRDVSIWEFGTTVAVGAVFAANNLIAINTRYWPWFIFIVIIVSSVMVFVWTAVYSALAEFYFKDIVLYTFSTFEFWASFVLVQVLAGLPRLTYKYLQVQYWPKDSDLIREMLIGGGRSAGATTGGAFEEEEARSRQMKLVEQVIEQDRAAQRQPEPPSNLSKGKSRRKSVRVHLPTSHSTVESVEMTAVETVPVITTTLSGSHQPASPPSPNTATQERTRLGTGQDSGTFEESGINQSIRVRGREQVRRSRSWTEDSNGSQYQQPQSNLLLDHHHYHLSSSSSPTGLNIPSQHLQPKMNYVENNRTSPDLDEEMSPMSFRTAKEKNGH</sequence>
<feature type="binding site" evidence="17">
    <location>
        <position position="724"/>
    </location>
    <ligand>
        <name>Mg(2+)</name>
        <dbReference type="ChEBI" id="CHEBI:18420"/>
    </ligand>
</feature>
<evidence type="ECO:0000256" key="10">
    <source>
        <dbReference type="ARBA" id="ARBA00022967"/>
    </source>
</evidence>
<dbReference type="GO" id="GO:0000287">
    <property type="term" value="F:magnesium ion binding"/>
    <property type="evidence" value="ECO:0007669"/>
    <property type="project" value="UniProtKB-UniRule"/>
</dbReference>
<evidence type="ECO:0000256" key="1">
    <source>
        <dbReference type="ARBA" id="ARBA00004127"/>
    </source>
</evidence>
<accession>A0A9P6NDQ3</accession>
<feature type="compositionally biased region" description="Basic and acidic residues" evidence="19">
    <location>
        <begin position="1605"/>
        <end position="1617"/>
    </location>
</feature>
<dbReference type="Pfam" id="PF13246">
    <property type="entry name" value="Cation_ATPase"/>
    <property type="match status" value="1"/>
</dbReference>
<dbReference type="Proteomes" id="UP000886653">
    <property type="component" value="Unassembled WGS sequence"/>
</dbReference>
<comment type="catalytic activity">
    <reaction evidence="14">
        <text>a 1,2-diacyl-sn-glycero-3-phosphoethanolamine(out) + ATP + H2O = a 1,2-diacyl-sn-glycero-3-phosphoethanolamine(in) + ADP + phosphate + H(+)</text>
        <dbReference type="Rhea" id="RHEA:66132"/>
        <dbReference type="ChEBI" id="CHEBI:15377"/>
        <dbReference type="ChEBI" id="CHEBI:15378"/>
        <dbReference type="ChEBI" id="CHEBI:30616"/>
        <dbReference type="ChEBI" id="CHEBI:43474"/>
        <dbReference type="ChEBI" id="CHEBI:64612"/>
        <dbReference type="ChEBI" id="CHEBI:456216"/>
    </reaction>
    <physiologicalReaction direction="left-to-right" evidence="14">
        <dbReference type="Rhea" id="RHEA:66133"/>
    </physiologicalReaction>
</comment>
<feature type="compositionally biased region" description="Low complexity" evidence="19">
    <location>
        <begin position="1092"/>
        <end position="1104"/>
    </location>
</feature>
<feature type="compositionally biased region" description="Basic and acidic residues" evidence="19">
    <location>
        <begin position="157"/>
        <end position="166"/>
    </location>
</feature>
<dbReference type="FunFam" id="3.40.1110.10:FF:000087">
    <property type="entry name" value="Phospholipid-transporting ATPase"/>
    <property type="match status" value="1"/>
</dbReference>
<feature type="binding site" evidence="16">
    <location>
        <position position="898"/>
    </location>
    <ligand>
        <name>ATP</name>
        <dbReference type="ChEBI" id="CHEBI:30616"/>
    </ligand>
</feature>
<comment type="cofactor">
    <cofactor evidence="17">
        <name>Mg(2+)</name>
        <dbReference type="ChEBI" id="CHEBI:18420"/>
    </cofactor>
</comment>
<feature type="transmembrane region" description="Helical" evidence="18">
    <location>
        <begin position="656"/>
        <end position="681"/>
    </location>
</feature>
<protein>
    <recommendedName>
        <fullName evidence="18">Phospholipid-transporting ATPase</fullName>
        <ecNumber evidence="18">7.6.2.1</ecNumber>
    </recommendedName>
</protein>
<feature type="binding site" evidence="16">
    <location>
        <position position="921"/>
    </location>
    <ligand>
        <name>ATP</name>
        <dbReference type="ChEBI" id="CHEBI:30616"/>
    </ligand>
</feature>
<evidence type="ECO:0000256" key="4">
    <source>
        <dbReference type="ARBA" id="ARBA00022553"/>
    </source>
</evidence>
<dbReference type="InterPro" id="IPR018303">
    <property type="entry name" value="ATPase_P-typ_P_site"/>
</dbReference>
<gene>
    <name evidence="23" type="ORF">CROQUDRAFT_94523</name>
</gene>
<feature type="transmembrane region" description="Helical" evidence="18">
    <location>
        <begin position="268"/>
        <end position="286"/>
    </location>
</feature>
<dbReference type="SUPFAM" id="SSF81660">
    <property type="entry name" value="Metal cation-transporting ATPase, ATP-binding domain N"/>
    <property type="match status" value="1"/>
</dbReference>
<dbReference type="Pfam" id="PF16212">
    <property type="entry name" value="PhoLip_ATPase_C"/>
    <property type="match status" value="1"/>
</dbReference>
<evidence type="ECO:0000313" key="24">
    <source>
        <dbReference type="Proteomes" id="UP000886653"/>
    </source>
</evidence>
<dbReference type="SFLD" id="SFLDS00003">
    <property type="entry name" value="Haloacid_Dehalogenase"/>
    <property type="match status" value="1"/>
</dbReference>
<feature type="compositionally biased region" description="Polar residues" evidence="19">
    <location>
        <begin position="1575"/>
        <end position="1602"/>
    </location>
</feature>
<feature type="region of interest" description="Disordered" evidence="19">
    <location>
        <begin position="1084"/>
        <end position="1123"/>
    </location>
</feature>
<feature type="binding site" evidence="16">
    <location>
        <position position="1037"/>
    </location>
    <ligand>
        <name>ATP</name>
        <dbReference type="ChEBI" id="CHEBI:30616"/>
    </ligand>
</feature>
<evidence type="ECO:0000256" key="8">
    <source>
        <dbReference type="ARBA" id="ARBA00022840"/>
    </source>
</evidence>
<feature type="region of interest" description="Disordered" evidence="19">
    <location>
        <begin position="1"/>
        <end position="46"/>
    </location>
</feature>
<dbReference type="Gene3D" id="3.40.1110.10">
    <property type="entry name" value="Calcium-transporting ATPase, cytoplasmic domain N"/>
    <property type="match status" value="1"/>
</dbReference>
<feature type="compositionally biased region" description="Polar residues" evidence="19">
    <location>
        <begin position="118"/>
        <end position="139"/>
    </location>
</feature>
<dbReference type="PANTHER" id="PTHR24092">
    <property type="entry name" value="PROBABLE PHOSPHOLIPID-TRANSPORTING ATPASE"/>
    <property type="match status" value="1"/>
</dbReference>
<feature type="compositionally biased region" description="Basic and acidic residues" evidence="19">
    <location>
        <begin position="80"/>
        <end position="91"/>
    </location>
</feature>
<dbReference type="InterPro" id="IPR008250">
    <property type="entry name" value="ATPase_P-typ_transduc_dom_A_sf"/>
</dbReference>
<dbReference type="InterPro" id="IPR001757">
    <property type="entry name" value="P_typ_ATPase"/>
</dbReference>
<dbReference type="Gene3D" id="2.70.150.10">
    <property type="entry name" value="Calcium-transporting ATPase, cytoplasmic transduction domain A"/>
    <property type="match status" value="1"/>
</dbReference>
<feature type="transmembrane region" description="Helical" evidence="18">
    <location>
        <begin position="1332"/>
        <end position="1355"/>
    </location>
</feature>
<dbReference type="OrthoDB" id="377733at2759"/>
<evidence type="ECO:0000256" key="9">
    <source>
        <dbReference type="ARBA" id="ARBA00022842"/>
    </source>
</evidence>
<dbReference type="InterPro" id="IPR023298">
    <property type="entry name" value="ATPase_P-typ_TM_dom_sf"/>
</dbReference>
<dbReference type="PANTHER" id="PTHR24092:SF180">
    <property type="entry name" value="PHOSPHOLIPID-TRANSPORTING ATPASE DNF1-RELATED"/>
    <property type="match status" value="1"/>
</dbReference>
<keyword evidence="5 18" id="KW-0812">Transmembrane</keyword>
<dbReference type="InterPro" id="IPR023214">
    <property type="entry name" value="HAD_sf"/>
</dbReference>
<feature type="region of interest" description="Disordered" evidence="19">
    <location>
        <begin position="1561"/>
        <end position="1627"/>
    </location>
</feature>